<feature type="coiled-coil region" evidence="8">
    <location>
        <begin position="478"/>
        <end position="505"/>
    </location>
</feature>
<keyword evidence="7" id="KW-0998">Cell outer membrane</keyword>
<dbReference type="AlphaFoldDB" id="A0A2U3N169"/>
<dbReference type="InParanoid" id="A0A2U3N169"/>
<comment type="subcellular location">
    <subcellularLocation>
        <location evidence="1">Cell outer membrane</location>
    </subcellularLocation>
</comment>
<evidence type="ECO:0000256" key="5">
    <source>
        <dbReference type="ARBA" id="ARBA00022692"/>
    </source>
</evidence>
<evidence type="ECO:0000256" key="2">
    <source>
        <dbReference type="ARBA" id="ARBA00007613"/>
    </source>
</evidence>
<dbReference type="InterPro" id="IPR003423">
    <property type="entry name" value="OMP_efflux"/>
</dbReference>
<gene>
    <name evidence="10" type="primary">tolC_2</name>
    <name evidence="10" type="ORF">KPC_2586</name>
</gene>
<evidence type="ECO:0000256" key="1">
    <source>
        <dbReference type="ARBA" id="ARBA00004442"/>
    </source>
</evidence>
<dbReference type="GO" id="GO:0015562">
    <property type="term" value="F:efflux transmembrane transporter activity"/>
    <property type="evidence" value="ECO:0007669"/>
    <property type="project" value="InterPro"/>
</dbReference>
<evidence type="ECO:0000256" key="3">
    <source>
        <dbReference type="ARBA" id="ARBA00022448"/>
    </source>
</evidence>
<evidence type="ECO:0000313" key="11">
    <source>
        <dbReference type="Proteomes" id="UP000245974"/>
    </source>
</evidence>
<reference evidence="11" key="1">
    <citation type="submission" date="2018-03" db="EMBL/GenBank/DDBJ databases">
        <authorList>
            <person name="Blom J."/>
        </authorList>
    </citation>
    <scope>NUCLEOTIDE SEQUENCE [LARGE SCALE GENOMIC DNA]</scope>
    <source>
        <strain evidence="11">KPC-SM-21</strain>
    </source>
</reference>
<evidence type="ECO:0000256" key="7">
    <source>
        <dbReference type="ARBA" id="ARBA00023237"/>
    </source>
</evidence>
<dbReference type="InterPro" id="IPR010130">
    <property type="entry name" value="T1SS_OMP_TolC"/>
</dbReference>
<organism evidence="10 11">
    <name type="scientific">Acinetobacter stercoris</name>
    <dbReference type="NCBI Taxonomy" id="2126983"/>
    <lineage>
        <taxon>Bacteria</taxon>
        <taxon>Pseudomonadati</taxon>
        <taxon>Pseudomonadota</taxon>
        <taxon>Gammaproteobacteria</taxon>
        <taxon>Moraxellales</taxon>
        <taxon>Moraxellaceae</taxon>
        <taxon>Acinetobacter</taxon>
    </lineage>
</organism>
<dbReference type="PANTHER" id="PTHR30026">
    <property type="entry name" value="OUTER MEMBRANE PROTEIN TOLC"/>
    <property type="match status" value="1"/>
</dbReference>
<dbReference type="NCBIfam" id="TIGR01844">
    <property type="entry name" value="type_I_sec_TolC"/>
    <property type="match status" value="1"/>
</dbReference>
<accession>A0A2U3N169</accession>
<keyword evidence="11" id="KW-1185">Reference proteome</keyword>
<keyword evidence="3" id="KW-0813">Transport</keyword>
<evidence type="ECO:0000313" key="10">
    <source>
        <dbReference type="EMBL" id="SPL71408.1"/>
    </source>
</evidence>
<dbReference type="SUPFAM" id="SSF56954">
    <property type="entry name" value="Outer membrane efflux proteins (OEP)"/>
    <property type="match status" value="1"/>
</dbReference>
<keyword evidence="6" id="KW-0472">Membrane</keyword>
<dbReference type="PANTHER" id="PTHR30026:SF22">
    <property type="entry name" value="OUTER MEMBRANE EFFLUX PROTEIN"/>
    <property type="match status" value="1"/>
</dbReference>
<keyword evidence="5" id="KW-0812">Transmembrane</keyword>
<dbReference type="EMBL" id="OOGT01000134">
    <property type="protein sequence ID" value="SPL71408.1"/>
    <property type="molecule type" value="Genomic_DNA"/>
</dbReference>
<evidence type="ECO:0000256" key="8">
    <source>
        <dbReference type="SAM" id="Coils"/>
    </source>
</evidence>
<dbReference type="GO" id="GO:0009279">
    <property type="term" value="C:cell outer membrane"/>
    <property type="evidence" value="ECO:0007669"/>
    <property type="project" value="UniProtKB-SubCell"/>
</dbReference>
<dbReference type="GO" id="GO:0015288">
    <property type="term" value="F:porin activity"/>
    <property type="evidence" value="ECO:0007669"/>
    <property type="project" value="TreeGrafter"/>
</dbReference>
<evidence type="ECO:0000256" key="6">
    <source>
        <dbReference type="ARBA" id="ARBA00023136"/>
    </source>
</evidence>
<proteinExistence type="inferred from homology"/>
<evidence type="ECO:0000256" key="9">
    <source>
        <dbReference type="SAM" id="MobiDB-lite"/>
    </source>
</evidence>
<dbReference type="RefSeq" id="WP_228212267.1">
    <property type="nucleotide sequence ID" value="NZ_OOGT01000134.1"/>
</dbReference>
<keyword evidence="8" id="KW-0175">Coiled coil</keyword>
<dbReference type="GO" id="GO:1990281">
    <property type="term" value="C:efflux pump complex"/>
    <property type="evidence" value="ECO:0007669"/>
    <property type="project" value="TreeGrafter"/>
</dbReference>
<keyword evidence="4" id="KW-1134">Transmembrane beta strand</keyword>
<feature type="compositionally biased region" description="Low complexity" evidence="9">
    <location>
        <begin position="47"/>
        <end position="62"/>
    </location>
</feature>
<dbReference type="Pfam" id="PF02321">
    <property type="entry name" value="OEP"/>
    <property type="match status" value="2"/>
</dbReference>
<name>A0A2U3N169_9GAMM</name>
<dbReference type="Proteomes" id="UP000245974">
    <property type="component" value="Unassembled WGS sequence"/>
</dbReference>
<sequence length="583" mass="63961">MQLCLLMLAIPISSTYAVDSKKGLGVYYIHGQPDGSATNVSNMPTATDSGSTVDVTDTSIDNVNEKKVSSDPQTKKERKLKKTSSSIENTESNSSGKTSGLQSVKNGLRKLIAPQSNENYRKVQLNELSNFNYNGDFVKELPSITPRTKTAARSKASSLKNVVRPYQTAQLSFFDAISLAVQRHPSITQSIASLASQNASIDVAKAGYYPQISGGVRTGSLTNSNTTTTAGRGQQLYSIDATQMIYDFGKVKSSVNVQEAKLLAAQANVLVNVDDIAVQVASSIVNIKRYQEICRIAQEQIDGIGRISEIANLRAKAGISSQADPVQAQSYLEAARSNLIAQQTQLRVYQERLRTLLGMDVVNNSWEIPESLVQSSEIYSDPEFNKIPRMMEAKAQVDVASYQKKQVQLSKYPTLNLTGSLSQAINGINQNNSKDDGFYSSVMLQATSNFYQGGATAAQTKAASYAEEAAKSQVNSVYLDVLNQIRATRENVENKQRQMQVLIAQQATTVRTKELYQEQYKLGTRTVVDLLNAEQAIHSANQQIESIRYDIYDNLVQYIAATGKTRDVYKLNNLSIQGVEIQP</sequence>
<feature type="region of interest" description="Disordered" evidence="9">
    <location>
        <begin position="39"/>
        <end position="102"/>
    </location>
</feature>
<feature type="compositionally biased region" description="Low complexity" evidence="9">
    <location>
        <begin position="83"/>
        <end position="95"/>
    </location>
</feature>
<comment type="similarity">
    <text evidence="2">Belongs to the outer membrane factor (OMF) (TC 1.B.17) family.</text>
</comment>
<feature type="compositionally biased region" description="Basic and acidic residues" evidence="9">
    <location>
        <begin position="63"/>
        <end position="75"/>
    </location>
</feature>
<dbReference type="Gene3D" id="1.20.1600.10">
    <property type="entry name" value="Outer membrane efflux proteins (OEP)"/>
    <property type="match status" value="1"/>
</dbReference>
<dbReference type="InterPro" id="IPR051906">
    <property type="entry name" value="TolC-like"/>
</dbReference>
<protein>
    <submittedName>
        <fullName evidence="10">Outer membrane protein TolC</fullName>
    </submittedName>
</protein>
<evidence type="ECO:0000256" key="4">
    <source>
        <dbReference type="ARBA" id="ARBA00022452"/>
    </source>
</evidence>